<dbReference type="PANTHER" id="PTHR35043:SF9">
    <property type="match status" value="1"/>
</dbReference>
<reference evidence="2" key="2">
    <citation type="submission" date="2023-05" db="EMBL/GenBank/DDBJ databases">
        <authorList>
            <consortium name="Lawrence Berkeley National Laboratory"/>
            <person name="Steindorff A."/>
            <person name="Hensen N."/>
            <person name="Bonometti L."/>
            <person name="Westerberg I."/>
            <person name="Brannstrom I.O."/>
            <person name="Guillou S."/>
            <person name="Cros-Aarteil S."/>
            <person name="Calhoun S."/>
            <person name="Haridas S."/>
            <person name="Kuo A."/>
            <person name="Mondo S."/>
            <person name="Pangilinan J."/>
            <person name="Riley R."/>
            <person name="Labutti K."/>
            <person name="Andreopoulos B."/>
            <person name="Lipzen A."/>
            <person name="Chen C."/>
            <person name="Yanf M."/>
            <person name="Daum C."/>
            <person name="Ng V."/>
            <person name="Clum A."/>
            <person name="Ohm R."/>
            <person name="Martin F."/>
            <person name="Silar P."/>
            <person name="Natvig D."/>
            <person name="Lalanne C."/>
            <person name="Gautier V."/>
            <person name="Ament-Velasquez S.L."/>
            <person name="Kruys A."/>
            <person name="Hutchinson M.I."/>
            <person name="Powell A.J."/>
            <person name="Barry K."/>
            <person name="Miller A.N."/>
            <person name="Grigoriev I.V."/>
            <person name="Debuchy R."/>
            <person name="Gladieux P."/>
            <person name="Thoren M.H."/>
            <person name="Johannesson H."/>
        </authorList>
    </citation>
    <scope>NUCLEOTIDE SEQUENCE</scope>
    <source>
        <strain evidence="2">PSN309</strain>
    </source>
</reference>
<dbReference type="EMBL" id="MU864461">
    <property type="protein sequence ID" value="KAK4185105.1"/>
    <property type="molecule type" value="Genomic_DNA"/>
</dbReference>
<keyword evidence="1" id="KW-0812">Transmembrane</keyword>
<organism evidence="2 3">
    <name type="scientific">Podospora australis</name>
    <dbReference type="NCBI Taxonomy" id="1536484"/>
    <lineage>
        <taxon>Eukaryota</taxon>
        <taxon>Fungi</taxon>
        <taxon>Dikarya</taxon>
        <taxon>Ascomycota</taxon>
        <taxon>Pezizomycotina</taxon>
        <taxon>Sordariomycetes</taxon>
        <taxon>Sordariomycetidae</taxon>
        <taxon>Sordariales</taxon>
        <taxon>Podosporaceae</taxon>
        <taxon>Podospora</taxon>
    </lineage>
</organism>
<dbReference type="AlphaFoldDB" id="A0AAN6WPL0"/>
<evidence type="ECO:0000313" key="3">
    <source>
        <dbReference type="Proteomes" id="UP001302126"/>
    </source>
</evidence>
<feature type="transmembrane region" description="Helical" evidence="1">
    <location>
        <begin position="27"/>
        <end position="45"/>
    </location>
</feature>
<feature type="transmembrane region" description="Helical" evidence="1">
    <location>
        <begin position="211"/>
        <end position="233"/>
    </location>
</feature>
<feature type="non-terminal residue" evidence="2">
    <location>
        <position position="264"/>
    </location>
</feature>
<comment type="caution">
    <text evidence="2">The sequence shown here is derived from an EMBL/GenBank/DDBJ whole genome shotgun (WGS) entry which is preliminary data.</text>
</comment>
<dbReference type="Proteomes" id="UP001302126">
    <property type="component" value="Unassembled WGS sequence"/>
</dbReference>
<evidence type="ECO:0000256" key="1">
    <source>
        <dbReference type="SAM" id="Phobius"/>
    </source>
</evidence>
<name>A0AAN6WPL0_9PEZI</name>
<evidence type="ECO:0000313" key="2">
    <source>
        <dbReference type="EMBL" id="KAK4185105.1"/>
    </source>
</evidence>
<protein>
    <submittedName>
        <fullName evidence="2">Uncharacterized protein</fullName>
    </submittedName>
</protein>
<sequence length="264" mass="29752">MLENVFGNGSTSHTATWKPEPTHRGTYGIPISCLVTLGLCIWTATVRKLCWMVLGFFAPELVAYTAYLQYRESRSLENLFDPRRSPSDLRVQDEEAVQGLSANSDREWTRMHAFFVLMGGGYAMVIEDDDKQIFPDRKISTGKFEPRKRLTLTPKGFRHLAERKPQLIPKQSQAAIRDKSKGDAVAKTLVCLQALWFCIQCLVRFSQQLGVSLLELNTFGLALCALLIHVLWWDKALDVQEPELIVVGQDEECLGILAVMCANS</sequence>
<keyword evidence="1" id="KW-0472">Membrane</keyword>
<gene>
    <name evidence="2" type="ORF">QBC35DRAFT_415561</name>
</gene>
<keyword evidence="1" id="KW-1133">Transmembrane helix</keyword>
<proteinExistence type="predicted"/>
<accession>A0AAN6WPL0</accession>
<keyword evidence="3" id="KW-1185">Reference proteome</keyword>
<reference evidence="2" key="1">
    <citation type="journal article" date="2023" name="Mol. Phylogenet. Evol.">
        <title>Genome-scale phylogeny and comparative genomics of the fungal order Sordariales.</title>
        <authorList>
            <person name="Hensen N."/>
            <person name="Bonometti L."/>
            <person name="Westerberg I."/>
            <person name="Brannstrom I.O."/>
            <person name="Guillou S."/>
            <person name="Cros-Aarteil S."/>
            <person name="Calhoun S."/>
            <person name="Haridas S."/>
            <person name="Kuo A."/>
            <person name="Mondo S."/>
            <person name="Pangilinan J."/>
            <person name="Riley R."/>
            <person name="LaButti K."/>
            <person name="Andreopoulos B."/>
            <person name="Lipzen A."/>
            <person name="Chen C."/>
            <person name="Yan M."/>
            <person name="Daum C."/>
            <person name="Ng V."/>
            <person name="Clum A."/>
            <person name="Steindorff A."/>
            <person name="Ohm R.A."/>
            <person name="Martin F."/>
            <person name="Silar P."/>
            <person name="Natvig D.O."/>
            <person name="Lalanne C."/>
            <person name="Gautier V."/>
            <person name="Ament-Velasquez S.L."/>
            <person name="Kruys A."/>
            <person name="Hutchinson M.I."/>
            <person name="Powell A.J."/>
            <person name="Barry K."/>
            <person name="Miller A.N."/>
            <person name="Grigoriev I.V."/>
            <person name="Debuchy R."/>
            <person name="Gladieux P."/>
            <person name="Hiltunen Thoren M."/>
            <person name="Johannesson H."/>
        </authorList>
    </citation>
    <scope>NUCLEOTIDE SEQUENCE</scope>
    <source>
        <strain evidence="2">PSN309</strain>
    </source>
</reference>
<dbReference type="PANTHER" id="PTHR35043">
    <property type="entry name" value="TRANSCRIPTION FACTOR DOMAIN-CONTAINING PROTEIN"/>
    <property type="match status" value="1"/>
</dbReference>